<gene>
    <name evidence="2" type="primary">vpr</name>
</gene>
<organism evidence="2 3">
    <name type="scientific">Human immunodeficiency virus type 1</name>
    <name type="common">HIV-1</name>
    <dbReference type="NCBI Taxonomy" id="11676"/>
    <lineage>
        <taxon>Viruses</taxon>
        <taxon>Riboviria</taxon>
        <taxon>Pararnavirae</taxon>
        <taxon>Artverviricota</taxon>
        <taxon>Revtraviricetes</taxon>
        <taxon>Ortervirales</taxon>
        <taxon>Retroviridae</taxon>
        <taxon>Orthoretrovirinae</taxon>
        <taxon>Lentivirus</taxon>
        <taxon>Lentivirus humimdef1</taxon>
    </lineage>
</organism>
<reference evidence="2 3" key="1">
    <citation type="journal article" date="2009" name="PLoS ONE">
        <title>HIV-1 epidemic in the Caribbean is dominated by subtype B.</title>
        <authorList>
            <person name="Nadai Y."/>
            <person name="Eyzaguirre L.M."/>
            <person name="Sill A."/>
            <person name="Cleghorn F."/>
            <person name="Nolte C."/>
            <person name="Charurat M."/>
            <person name="Collado-Chastel S."/>
            <person name="Jack N."/>
            <person name="Bartholomew C."/>
            <person name="Pape J.W."/>
            <person name="Figueroa P."/>
            <person name="Blattner W.A."/>
            <person name="Carr J.K."/>
        </authorList>
    </citation>
    <scope>NUCLEOTIDE SEQUENCE [LARGE SCALE GENOMIC DNA]</scope>
    <source>
        <strain evidence="2">00TT.CRC08767</strain>
    </source>
</reference>
<feature type="region of interest" description="Disordered" evidence="1">
    <location>
        <begin position="1"/>
        <end position="22"/>
    </location>
</feature>
<name>B5AEZ3_HV1</name>
<dbReference type="Gene3D" id="6.10.210.10">
    <property type="match status" value="1"/>
</dbReference>
<evidence type="ECO:0000256" key="1">
    <source>
        <dbReference type="SAM" id="MobiDB-lite"/>
    </source>
</evidence>
<organismHost>
    <name type="scientific">Homo sapiens</name>
    <name type="common">Human</name>
    <dbReference type="NCBI Taxonomy" id="9606"/>
</organismHost>
<evidence type="ECO:0000313" key="2">
    <source>
        <dbReference type="EMBL" id="ACF60916.1"/>
    </source>
</evidence>
<proteinExistence type="predicted"/>
<dbReference type="Proteomes" id="UP000108170">
    <property type="component" value="Genome"/>
</dbReference>
<dbReference type="EMBL" id="EU839606">
    <property type="protein sequence ID" value="ACF60916.1"/>
    <property type="molecule type" value="Genomic_RNA"/>
</dbReference>
<evidence type="ECO:0000313" key="3">
    <source>
        <dbReference type="Proteomes" id="UP000108170"/>
    </source>
</evidence>
<protein>
    <submittedName>
        <fullName evidence="2">Truncated vpr protein</fullName>
    </submittedName>
</protein>
<accession>B5AEZ3</accession>
<sequence length="22" mass="2661">MEQAPEDQGPQREPYNEWTLEL</sequence>